<dbReference type="OrthoDB" id="433955at2759"/>
<sequence length="383" mass="42638">MSLIPSRFLPARVSDASEQELAQALAQLRAVYAIGVPREMWVWEGEHADEDEETDDAFEAHYVRTWLHRLVQYGCTHAKAADLVDEAASVLVHLAGQAACGERWCTYYFFLTPHAPRHSDEAVASVSICDGAFVGDALGVRTWGAAPYLTRRLIQQYASAGKHMLPRRVLELGAGTGLVGLGLAQWLGAQRADAHITLTDYDATVLANLRRNAEASHGRADVRHLDWETVYRDMQTTSRCYDTWAQETLPHDSDTSPAQYGGVDRHEQFDVLVAADCIYDPQHALWIHAVAERHLVRPTAAYPSPQLHMLVPVRRTHLAELASVHAVFSESSPFHIAQTHVIQGHDDFGPPSLSSQSPRARKGNPISCQHFVIEWRHDSPFHA</sequence>
<evidence type="ECO:0000313" key="2">
    <source>
        <dbReference type="Proteomes" id="UP000269793"/>
    </source>
</evidence>
<dbReference type="SUPFAM" id="SSF53335">
    <property type="entry name" value="S-adenosyl-L-methionine-dependent methyltransferases"/>
    <property type="match status" value="1"/>
</dbReference>
<dbReference type="STRING" id="425264.A0A3G2SA90"/>
<name>A0A3G2SA90_MALR7</name>
<dbReference type="PANTHER" id="PTHR14614:SF147">
    <property type="entry name" value="S-ADENOSYLMETHIONINE-DEPENDENT METHYLTRANSFERASE OF THE SEVEN BETA-STRAND FAMILY"/>
    <property type="match status" value="1"/>
</dbReference>
<evidence type="ECO:0000313" key="1">
    <source>
        <dbReference type="EMBL" id="AYO44242.1"/>
    </source>
</evidence>
<gene>
    <name evidence="1" type="ORF">DNF11_3292</name>
</gene>
<proteinExistence type="predicted"/>
<reference evidence="1 2" key="1">
    <citation type="submission" date="2018-10" db="EMBL/GenBank/DDBJ databases">
        <title>Complete genome sequence of Malassezia restricta CBS 7877.</title>
        <authorList>
            <person name="Morand S.C."/>
            <person name="Bertignac M."/>
            <person name="Iltis A."/>
            <person name="Kolder I."/>
            <person name="Pirovano W."/>
            <person name="Jourdain R."/>
            <person name="Clavaud C."/>
        </authorList>
    </citation>
    <scope>NUCLEOTIDE SEQUENCE [LARGE SCALE GENOMIC DNA]</scope>
    <source>
        <strain evidence="1 2">CBS 7877</strain>
    </source>
</reference>
<accession>A0A3G2SA90</accession>
<dbReference type="VEuPathDB" id="FungiDB:DNF11_3292"/>
<dbReference type="Gene3D" id="3.40.50.150">
    <property type="entry name" value="Vaccinia Virus protein VP39"/>
    <property type="match status" value="1"/>
</dbReference>
<keyword evidence="2" id="KW-1185">Reference proteome</keyword>
<dbReference type="PANTHER" id="PTHR14614">
    <property type="entry name" value="HEPATOCELLULAR CARCINOMA-ASSOCIATED ANTIGEN"/>
    <property type="match status" value="1"/>
</dbReference>
<dbReference type="Pfam" id="PF10294">
    <property type="entry name" value="Methyltransf_16"/>
    <property type="match status" value="1"/>
</dbReference>
<dbReference type="AlphaFoldDB" id="A0A3G2SA90"/>
<organism evidence="1 2">
    <name type="scientific">Malassezia restricta (strain ATCC 96810 / NBRC 103918 / CBS 7877)</name>
    <name type="common">Seborrheic dermatitis infection agent</name>
    <dbReference type="NCBI Taxonomy" id="425264"/>
    <lineage>
        <taxon>Eukaryota</taxon>
        <taxon>Fungi</taxon>
        <taxon>Dikarya</taxon>
        <taxon>Basidiomycota</taxon>
        <taxon>Ustilaginomycotina</taxon>
        <taxon>Malasseziomycetes</taxon>
        <taxon>Malasseziales</taxon>
        <taxon>Malasseziaceae</taxon>
        <taxon>Malassezia</taxon>
    </lineage>
</organism>
<dbReference type="GO" id="GO:0008757">
    <property type="term" value="F:S-adenosylmethionine-dependent methyltransferase activity"/>
    <property type="evidence" value="ECO:0007669"/>
    <property type="project" value="UniProtKB-ARBA"/>
</dbReference>
<dbReference type="InterPro" id="IPR029063">
    <property type="entry name" value="SAM-dependent_MTases_sf"/>
</dbReference>
<dbReference type="EMBL" id="CP033153">
    <property type="protein sequence ID" value="AYO44242.1"/>
    <property type="molecule type" value="Genomic_DNA"/>
</dbReference>
<dbReference type="CDD" id="cd02440">
    <property type="entry name" value="AdoMet_MTases"/>
    <property type="match status" value="1"/>
</dbReference>
<protein>
    <submittedName>
        <fullName evidence="1">Uncharacterized protein</fullName>
    </submittedName>
</protein>
<dbReference type="Proteomes" id="UP000269793">
    <property type="component" value="Chromosome VI"/>
</dbReference>
<dbReference type="InterPro" id="IPR019410">
    <property type="entry name" value="Methyltransf_16"/>
</dbReference>